<dbReference type="Proteomes" id="UP000265520">
    <property type="component" value="Unassembled WGS sequence"/>
</dbReference>
<dbReference type="EMBL" id="LXQA010776989">
    <property type="protein sequence ID" value="MCI70488.1"/>
    <property type="molecule type" value="Genomic_DNA"/>
</dbReference>
<feature type="non-terminal residue" evidence="1">
    <location>
        <position position="1"/>
    </location>
</feature>
<accession>A0A392UBR9</accession>
<keyword evidence="2" id="KW-1185">Reference proteome</keyword>
<reference evidence="1 2" key="1">
    <citation type="journal article" date="2018" name="Front. Plant Sci.">
        <title>Red Clover (Trifolium pratense) and Zigzag Clover (T. medium) - A Picture of Genomic Similarities and Differences.</title>
        <authorList>
            <person name="Dluhosova J."/>
            <person name="Istvanek J."/>
            <person name="Nedelnik J."/>
            <person name="Repkova J."/>
        </authorList>
    </citation>
    <scope>NUCLEOTIDE SEQUENCE [LARGE SCALE GENOMIC DNA]</scope>
    <source>
        <strain evidence="2">cv. 10/8</strain>
        <tissue evidence="1">Leaf</tissue>
    </source>
</reference>
<protein>
    <submittedName>
        <fullName evidence="1">Uncharacterized protein</fullName>
    </submittedName>
</protein>
<organism evidence="1 2">
    <name type="scientific">Trifolium medium</name>
    <dbReference type="NCBI Taxonomy" id="97028"/>
    <lineage>
        <taxon>Eukaryota</taxon>
        <taxon>Viridiplantae</taxon>
        <taxon>Streptophyta</taxon>
        <taxon>Embryophyta</taxon>
        <taxon>Tracheophyta</taxon>
        <taxon>Spermatophyta</taxon>
        <taxon>Magnoliopsida</taxon>
        <taxon>eudicotyledons</taxon>
        <taxon>Gunneridae</taxon>
        <taxon>Pentapetalae</taxon>
        <taxon>rosids</taxon>
        <taxon>fabids</taxon>
        <taxon>Fabales</taxon>
        <taxon>Fabaceae</taxon>
        <taxon>Papilionoideae</taxon>
        <taxon>50 kb inversion clade</taxon>
        <taxon>NPAAA clade</taxon>
        <taxon>Hologalegina</taxon>
        <taxon>IRL clade</taxon>
        <taxon>Trifolieae</taxon>
        <taxon>Trifolium</taxon>
    </lineage>
</organism>
<proteinExistence type="predicted"/>
<evidence type="ECO:0000313" key="2">
    <source>
        <dbReference type="Proteomes" id="UP000265520"/>
    </source>
</evidence>
<dbReference type="AlphaFoldDB" id="A0A392UBR9"/>
<evidence type="ECO:0000313" key="1">
    <source>
        <dbReference type="EMBL" id="MCI70488.1"/>
    </source>
</evidence>
<sequence>STLILQLKTWMNYLHFFKFLWLPGHSTVVAK</sequence>
<name>A0A392UBR9_9FABA</name>
<comment type="caution">
    <text evidence="1">The sequence shown here is derived from an EMBL/GenBank/DDBJ whole genome shotgun (WGS) entry which is preliminary data.</text>
</comment>